<accession>A0A6B9GGL6</accession>
<dbReference type="Proteomes" id="UP000502005">
    <property type="component" value="Plasmid pNE1B"/>
</dbReference>
<dbReference type="AlphaFoldDB" id="A0A6B9GGL6"/>
<evidence type="ECO:0000313" key="2">
    <source>
        <dbReference type="Proteomes" id="UP000502005"/>
    </source>
</evidence>
<gene>
    <name evidence="1" type="ORF">CUN67_27620</name>
</gene>
<sequence length="253" mass="27902">MTTISSNSAVNFIATQVTNESSSQKPKYYDQNAAKLLESSLPTPNETTNEIDNLLLGENKDIQDFYCVTYIGYSGLGYDDPEGVKETMKSQLEGFLRDHPDKQIVVVCGGTSVGIGAVYDVVAENPTLRKNIKCIGIVSECASKQDLVQSTEEFKVGIVHVPDPKKSWQTKLSDGDQEHQAMIYPAQKFGGVIIAFGAGGIGYDEINEAKDKGLEIKLFPSQPDNSKLQERLKKDKDYSKACPLLYHEFGHRP</sequence>
<geneLocation type="plasmid" evidence="2">
    <name>pne1b</name>
</geneLocation>
<keyword evidence="1" id="KW-0614">Plasmid</keyword>
<dbReference type="RefSeq" id="WP_208718610.1">
    <property type="nucleotide sequence ID" value="NZ_CP024770.1"/>
</dbReference>
<organism evidence="1 2">
    <name type="scientific">Pantoea cypripedii</name>
    <name type="common">Pectobacterium cypripedii</name>
    <name type="synonym">Erwinia cypripedii</name>
    <dbReference type="NCBI Taxonomy" id="55209"/>
    <lineage>
        <taxon>Bacteria</taxon>
        <taxon>Pseudomonadati</taxon>
        <taxon>Pseudomonadota</taxon>
        <taxon>Gammaproteobacteria</taxon>
        <taxon>Enterobacterales</taxon>
        <taxon>Erwiniaceae</taxon>
        <taxon>Pantoea</taxon>
    </lineage>
</organism>
<proteinExistence type="predicted"/>
<reference evidence="1 2" key="1">
    <citation type="submission" date="2017-11" db="EMBL/GenBank/DDBJ databases">
        <title>Genome sequence of Pantoea cypripedii NE1.</title>
        <authorList>
            <person name="Nascimento F.X."/>
        </authorList>
    </citation>
    <scope>NUCLEOTIDE SEQUENCE [LARGE SCALE GENOMIC DNA]</scope>
    <source>
        <strain evidence="1 2">NE1</strain>
        <plasmid evidence="2">pne1b</plasmid>
    </source>
</reference>
<protein>
    <submittedName>
        <fullName evidence="1">Uncharacterized protein</fullName>
    </submittedName>
</protein>
<evidence type="ECO:0000313" key="1">
    <source>
        <dbReference type="EMBL" id="QGY32715.1"/>
    </source>
</evidence>
<dbReference type="EMBL" id="CP024770">
    <property type="protein sequence ID" value="QGY32715.1"/>
    <property type="molecule type" value="Genomic_DNA"/>
</dbReference>
<name>A0A6B9GGL6_PANCY</name>